<accession>A0A8J3CN13</accession>
<dbReference type="AlphaFoldDB" id="A0A8J3CN13"/>
<reference evidence="3" key="2">
    <citation type="submission" date="2020-09" db="EMBL/GenBank/DDBJ databases">
        <authorList>
            <person name="Sun Q."/>
            <person name="Kim S."/>
        </authorList>
    </citation>
    <scope>NUCLEOTIDE SEQUENCE</scope>
    <source>
        <strain evidence="3">KCTC 32501</strain>
    </source>
</reference>
<gene>
    <name evidence="3" type="ORF">GCM10009007_12900</name>
</gene>
<proteinExistence type="predicted"/>
<comment type="caution">
    <text evidence="3">The sequence shown here is derived from an EMBL/GenBank/DDBJ whole genome shotgun (WGS) entry which is preliminary data.</text>
</comment>
<dbReference type="InterPro" id="IPR025485">
    <property type="entry name" value="DUF4377"/>
</dbReference>
<feature type="signal peptide" evidence="1">
    <location>
        <begin position="1"/>
        <end position="24"/>
    </location>
</feature>
<name>A0A8J3CN13_9BURK</name>
<feature type="chain" id="PRO_5035227621" description="DUF4377 domain-containing protein" evidence="1">
    <location>
        <begin position="25"/>
        <end position="112"/>
    </location>
</feature>
<protein>
    <recommendedName>
        <fullName evidence="2">DUF4377 domain-containing protein</fullName>
    </recommendedName>
</protein>
<dbReference type="PROSITE" id="PS51257">
    <property type="entry name" value="PROKAR_LIPOPROTEIN"/>
    <property type="match status" value="1"/>
</dbReference>
<organism evidence="3 4">
    <name type="scientific">Formosimonas limnophila</name>
    <dbReference type="NCBI Taxonomy" id="1384487"/>
    <lineage>
        <taxon>Bacteria</taxon>
        <taxon>Pseudomonadati</taxon>
        <taxon>Pseudomonadota</taxon>
        <taxon>Betaproteobacteria</taxon>
        <taxon>Burkholderiales</taxon>
        <taxon>Burkholderiaceae</taxon>
        <taxon>Formosimonas</taxon>
    </lineage>
</organism>
<dbReference type="Pfam" id="PF14302">
    <property type="entry name" value="DUF4377"/>
    <property type="match status" value="1"/>
</dbReference>
<keyword evidence="4" id="KW-1185">Reference proteome</keyword>
<evidence type="ECO:0000256" key="1">
    <source>
        <dbReference type="SAM" id="SignalP"/>
    </source>
</evidence>
<sequence length="112" mass="12406">MRRNKILCAAIAALLAACSHLSKPATNVSTWTVAPKRADCVGVAPMKCLLIRDHTQPNSEPTFFYSNIEDFDYVEGFEYRIEVESTTVANPPADGSSIRYRLVKLLSKTAKN</sequence>
<dbReference type="Proteomes" id="UP000614287">
    <property type="component" value="Unassembled WGS sequence"/>
</dbReference>
<keyword evidence="1" id="KW-0732">Signal</keyword>
<feature type="domain" description="DUF4377" evidence="2">
    <location>
        <begin position="32"/>
        <end position="108"/>
    </location>
</feature>
<evidence type="ECO:0000313" key="3">
    <source>
        <dbReference type="EMBL" id="GHA73371.1"/>
    </source>
</evidence>
<dbReference type="RefSeq" id="WP_189493131.1">
    <property type="nucleotide sequence ID" value="NZ_BMZG01000006.1"/>
</dbReference>
<evidence type="ECO:0000259" key="2">
    <source>
        <dbReference type="Pfam" id="PF14302"/>
    </source>
</evidence>
<reference evidence="3" key="1">
    <citation type="journal article" date="2014" name="Int. J. Syst. Evol. Microbiol.">
        <title>Complete genome sequence of Corynebacterium casei LMG S-19264T (=DSM 44701T), isolated from a smear-ripened cheese.</title>
        <authorList>
            <consortium name="US DOE Joint Genome Institute (JGI-PGF)"/>
            <person name="Walter F."/>
            <person name="Albersmeier A."/>
            <person name="Kalinowski J."/>
            <person name="Ruckert C."/>
        </authorList>
    </citation>
    <scope>NUCLEOTIDE SEQUENCE</scope>
    <source>
        <strain evidence="3">KCTC 32501</strain>
    </source>
</reference>
<dbReference type="EMBL" id="BMZG01000006">
    <property type="protein sequence ID" value="GHA73371.1"/>
    <property type="molecule type" value="Genomic_DNA"/>
</dbReference>
<evidence type="ECO:0000313" key="4">
    <source>
        <dbReference type="Proteomes" id="UP000614287"/>
    </source>
</evidence>